<dbReference type="AlphaFoldDB" id="A0A8T4IS22"/>
<dbReference type="InterPro" id="IPR016007">
    <property type="entry name" value="Alpha_rhamnosid"/>
</dbReference>
<dbReference type="Proteomes" id="UP000675554">
    <property type="component" value="Unassembled WGS sequence"/>
</dbReference>
<dbReference type="PANTHER" id="PTHR33307">
    <property type="entry name" value="ALPHA-RHAMNOSIDASE (EUROFUNG)"/>
    <property type="match status" value="1"/>
</dbReference>
<evidence type="ECO:0000313" key="2">
    <source>
        <dbReference type="EMBL" id="MBR7672597.1"/>
    </source>
</evidence>
<evidence type="ECO:0000313" key="3">
    <source>
        <dbReference type="Proteomes" id="UP000675554"/>
    </source>
</evidence>
<name>A0A8T4IS22_9ACTN</name>
<protein>
    <recommendedName>
        <fullName evidence="1">Alpha-L-rhamnosidase C-terminal domain-containing protein</fullName>
    </recommendedName>
</protein>
<evidence type="ECO:0000259" key="1">
    <source>
        <dbReference type="Pfam" id="PF17390"/>
    </source>
</evidence>
<dbReference type="PANTHER" id="PTHR33307:SF6">
    <property type="entry name" value="ALPHA-RHAMNOSIDASE (EUROFUNG)-RELATED"/>
    <property type="match status" value="1"/>
</dbReference>
<reference evidence="2" key="1">
    <citation type="submission" date="2021-04" db="EMBL/GenBank/DDBJ databases">
        <title>Sequencing of actinobacteria type strains.</title>
        <authorList>
            <person name="Nguyen G.-S."/>
            <person name="Wentzel A."/>
        </authorList>
    </citation>
    <scope>NUCLEOTIDE SEQUENCE</scope>
    <source>
        <strain evidence="2">DSM 42095</strain>
    </source>
</reference>
<sequence>MYRNIAGIAPGEPGEPGFREITVRLRPGGEVRTADGRFDSLYGPVATHWRHGEGGRFTLTVSIPVNTTARVWVPAAKESDVVQETARFLRVEDGCAVFAAGSGSHRFTTGD</sequence>
<proteinExistence type="predicted"/>
<dbReference type="InterPro" id="IPR035398">
    <property type="entry name" value="Bac_rhamnosid_C"/>
</dbReference>
<keyword evidence="3" id="KW-1185">Reference proteome</keyword>
<dbReference type="EMBL" id="JAGSMN010000117">
    <property type="protein sequence ID" value="MBR7672597.1"/>
    <property type="molecule type" value="Genomic_DNA"/>
</dbReference>
<accession>A0A8T4IS22</accession>
<dbReference type="Gene3D" id="2.60.420.10">
    <property type="entry name" value="Maltose phosphorylase, domain 3"/>
    <property type="match status" value="1"/>
</dbReference>
<organism evidence="2 3">
    <name type="scientific">Streptomyces daliensis</name>
    <dbReference type="NCBI Taxonomy" id="299421"/>
    <lineage>
        <taxon>Bacteria</taxon>
        <taxon>Bacillati</taxon>
        <taxon>Actinomycetota</taxon>
        <taxon>Actinomycetes</taxon>
        <taxon>Kitasatosporales</taxon>
        <taxon>Streptomycetaceae</taxon>
        <taxon>Streptomyces</taxon>
    </lineage>
</organism>
<feature type="domain" description="Alpha-L-rhamnosidase C-terminal" evidence="1">
    <location>
        <begin position="12"/>
        <end position="85"/>
    </location>
</feature>
<dbReference type="Pfam" id="PF17390">
    <property type="entry name" value="Bac_rhamnosid_C"/>
    <property type="match status" value="1"/>
</dbReference>
<comment type="caution">
    <text evidence="2">The sequence shown here is derived from an EMBL/GenBank/DDBJ whole genome shotgun (WGS) entry which is preliminary data.</text>
</comment>
<gene>
    <name evidence="2" type="ORF">KDA82_06080</name>
</gene>